<reference evidence="2" key="1">
    <citation type="submission" date="2020-05" db="EMBL/GenBank/DDBJ databases">
        <authorList>
            <person name="Chiriac C."/>
            <person name="Salcher M."/>
            <person name="Ghai R."/>
            <person name="Kavagutti S V."/>
        </authorList>
    </citation>
    <scope>NUCLEOTIDE SEQUENCE</scope>
</reference>
<sequence>MRQDGGPERLDDPGPLPQALGLDPMLDPAIEEHLHADADAEHRAAAREPAIDHDVASHCANPGHARSERPDPWEDERAGAQGGIEVSGDGDGGTDMLERPLGRPQIAGPVVEDEDVDGAHAPVRVPLVDGTPTTRTSRATASRRDRATDLNCASTT</sequence>
<feature type="compositionally biased region" description="Basic and acidic residues" evidence="1">
    <location>
        <begin position="1"/>
        <end position="12"/>
    </location>
</feature>
<protein>
    <submittedName>
        <fullName evidence="2">Unannotated protein</fullName>
    </submittedName>
</protein>
<proteinExistence type="predicted"/>
<name>A0A6J7EN69_9ZZZZ</name>
<evidence type="ECO:0000256" key="1">
    <source>
        <dbReference type="SAM" id="MobiDB-lite"/>
    </source>
</evidence>
<dbReference type="AlphaFoldDB" id="A0A6J7EN69"/>
<evidence type="ECO:0000313" key="2">
    <source>
        <dbReference type="EMBL" id="CAB4884526.1"/>
    </source>
</evidence>
<feature type="compositionally biased region" description="Basic and acidic residues" evidence="1">
    <location>
        <begin position="30"/>
        <end position="56"/>
    </location>
</feature>
<feature type="compositionally biased region" description="Basic and acidic residues" evidence="1">
    <location>
        <begin position="65"/>
        <end position="78"/>
    </location>
</feature>
<feature type="region of interest" description="Disordered" evidence="1">
    <location>
        <begin position="119"/>
        <end position="156"/>
    </location>
</feature>
<gene>
    <name evidence="2" type="ORF">UFOPK3402_01635</name>
</gene>
<accession>A0A6J7EN69</accession>
<feature type="region of interest" description="Disordered" evidence="1">
    <location>
        <begin position="1"/>
        <end position="102"/>
    </location>
</feature>
<organism evidence="2">
    <name type="scientific">freshwater metagenome</name>
    <dbReference type="NCBI Taxonomy" id="449393"/>
    <lineage>
        <taxon>unclassified sequences</taxon>
        <taxon>metagenomes</taxon>
        <taxon>ecological metagenomes</taxon>
    </lineage>
</organism>
<dbReference type="EMBL" id="CAFBLS010000239">
    <property type="protein sequence ID" value="CAB4884526.1"/>
    <property type="molecule type" value="Genomic_DNA"/>
</dbReference>